<dbReference type="Proteomes" id="UP000198598">
    <property type="component" value="Unassembled WGS sequence"/>
</dbReference>
<dbReference type="SUPFAM" id="SSF50974">
    <property type="entry name" value="Nitrous oxide reductase, N-terminal domain"/>
    <property type="match status" value="1"/>
</dbReference>
<gene>
    <name evidence="4" type="ORF">SAMN05216167_11611</name>
</gene>
<dbReference type="RefSeq" id="WP_093832070.1">
    <property type="nucleotide sequence ID" value="NZ_FOLQ01000016.1"/>
</dbReference>
<dbReference type="InterPro" id="IPR011964">
    <property type="entry name" value="YVTN_b-propeller_repeat"/>
</dbReference>
<organism evidence="4 5">
    <name type="scientific">Spirosoma endophyticum</name>
    <dbReference type="NCBI Taxonomy" id="662367"/>
    <lineage>
        <taxon>Bacteria</taxon>
        <taxon>Pseudomonadati</taxon>
        <taxon>Bacteroidota</taxon>
        <taxon>Cytophagia</taxon>
        <taxon>Cytophagales</taxon>
        <taxon>Cytophagaceae</taxon>
        <taxon>Spirosoma</taxon>
    </lineage>
</organism>
<sequence length="467" mass="50608">MYQKRFLISLLLVGSITARAQSRYAHDRVYTANQVSNTVSVVDPSTNAFLGEIDLGKPYPNVLSPLYRGQALVHGLRYLPARKLLAVVSIGSNAVTFISTETNKVLKTVYVGRSPHEPTFTPDGKHLWVSVRGEAYISVIDVATMTEVKQVPVADGPGMVSFSPDGKLAYVCSSFTPELDIINTTTYKPVKKIPVVSPFSPNIFTSPKGEWVAFTHKDVGKVTVLNTSTQTIANVLNTGAITNHVTFTYVDKKLLMLATVGGENKVRVFDPAQNFKQTDSVTVGTLPHGIWAAPDGKLAYVGLEYADEVQGINLETMQPLPPVKIGQSPQALVYADNAVTDARTKANLTALSDSAATQLIMLAPAGNNDHGLGRLAVRPVGLADLVEQIFSNLQPNGSYTLAFTRSKTAPYAVDYEVNQFKADDKGKYMGQSTGLVRSTGKKATTNEYTHIILVDNTTQEVVLVDKR</sequence>
<evidence type="ECO:0000313" key="5">
    <source>
        <dbReference type="Proteomes" id="UP000198598"/>
    </source>
</evidence>
<evidence type="ECO:0000259" key="3">
    <source>
        <dbReference type="Pfam" id="PF21783"/>
    </source>
</evidence>
<feature type="domain" description="YNCE-like beta-propeller" evidence="3">
    <location>
        <begin position="83"/>
        <end position="196"/>
    </location>
</feature>
<proteinExistence type="predicted"/>
<dbReference type="InterPro" id="IPR011045">
    <property type="entry name" value="N2O_reductase_N"/>
</dbReference>
<dbReference type="PANTHER" id="PTHR47197">
    <property type="entry name" value="PROTEIN NIRF"/>
    <property type="match status" value="1"/>
</dbReference>
<dbReference type="NCBIfam" id="TIGR02276">
    <property type="entry name" value="beta_rpt_yvtn"/>
    <property type="match status" value="1"/>
</dbReference>
<dbReference type="STRING" id="662367.SAMN05216167_11611"/>
<dbReference type="Pfam" id="PF21783">
    <property type="entry name" value="YNCE"/>
    <property type="match status" value="1"/>
</dbReference>
<evidence type="ECO:0000256" key="2">
    <source>
        <dbReference type="SAM" id="SignalP"/>
    </source>
</evidence>
<dbReference type="PANTHER" id="PTHR47197:SF3">
    <property type="entry name" value="DIHYDRO-HEME D1 DEHYDROGENASE"/>
    <property type="match status" value="1"/>
</dbReference>
<dbReference type="EMBL" id="FOLQ01000016">
    <property type="protein sequence ID" value="SFE59617.1"/>
    <property type="molecule type" value="Genomic_DNA"/>
</dbReference>
<evidence type="ECO:0000313" key="4">
    <source>
        <dbReference type="EMBL" id="SFE59617.1"/>
    </source>
</evidence>
<dbReference type="InterPro" id="IPR015943">
    <property type="entry name" value="WD40/YVTN_repeat-like_dom_sf"/>
</dbReference>
<dbReference type="AlphaFoldDB" id="A0A1I2BU94"/>
<dbReference type="Gene3D" id="2.130.10.10">
    <property type="entry name" value="YVTN repeat-like/Quinoprotein amine dehydrogenase"/>
    <property type="match status" value="3"/>
</dbReference>
<dbReference type="InterPro" id="IPR051200">
    <property type="entry name" value="Host-pathogen_enzymatic-act"/>
</dbReference>
<name>A0A1I2BU94_9BACT</name>
<reference evidence="4 5" key="1">
    <citation type="submission" date="2016-10" db="EMBL/GenBank/DDBJ databases">
        <authorList>
            <person name="de Groot N.N."/>
        </authorList>
    </citation>
    <scope>NUCLEOTIDE SEQUENCE [LARGE SCALE GENOMIC DNA]</scope>
    <source>
        <strain evidence="4 5">DSM 26130</strain>
    </source>
</reference>
<feature type="chain" id="PRO_5011458469" evidence="2">
    <location>
        <begin position="21"/>
        <end position="467"/>
    </location>
</feature>
<evidence type="ECO:0000256" key="1">
    <source>
        <dbReference type="ARBA" id="ARBA00022729"/>
    </source>
</evidence>
<keyword evidence="1 2" id="KW-0732">Signal</keyword>
<feature type="signal peptide" evidence="2">
    <location>
        <begin position="1"/>
        <end position="20"/>
    </location>
</feature>
<dbReference type="InterPro" id="IPR048433">
    <property type="entry name" value="YNCE-like_beta-prop"/>
</dbReference>
<dbReference type="OrthoDB" id="9803927at2"/>
<keyword evidence="5" id="KW-1185">Reference proteome</keyword>
<accession>A0A1I2BU94</accession>
<protein>
    <submittedName>
        <fullName evidence="4">40-residue YVTN family beta-propeller repeat-containing protein</fullName>
    </submittedName>
</protein>